<keyword evidence="2" id="KW-1185">Reference proteome</keyword>
<gene>
    <name evidence="1" type="ORF">SAMN05444414_11024</name>
</gene>
<dbReference type="Proteomes" id="UP000184191">
    <property type="component" value="Unassembled WGS sequence"/>
</dbReference>
<protein>
    <submittedName>
        <fullName evidence="1">Uncharacterized protein</fullName>
    </submittedName>
</protein>
<sequence length="82" mass="9481">MKLKNSIEKLDAYFERLESGKAQKIDPDHVSKMIRKLTKKREGLMGELSEAVKPSKKQRLLQKCATLDAQIERARWLLDQIG</sequence>
<name>A0A1M6ZH03_9RHOB</name>
<proteinExistence type="predicted"/>
<dbReference type="AlphaFoldDB" id="A0A1M6ZH03"/>
<reference evidence="2" key="1">
    <citation type="submission" date="2016-11" db="EMBL/GenBank/DDBJ databases">
        <authorList>
            <person name="Varghese N."/>
            <person name="Submissions S."/>
        </authorList>
    </citation>
    <scope>NUCLEOTIDE SEQUENCE [LARGE SCALE GENOMIC DNA]</scope>
    <source>
        <strain evidence="2">DSM 29327</strain>
    </source>
</reference>
<dbReference type="EMBL" id="FRBN01000010">
    <property type="protein sequence ID" value="SHL29772.1"/>
    <property type="molecule type" value="Genomic_DNA"/>
</dbReference>
<dbReference type="STRING" id="1054996.SAMN05444414_11024"/>
<evidence type="ECO:0000313" key="2">
    <source>
        <dbReference type="Proteomes" id="UP000184191"/>
    </source>
</evidence>
<dbReference type="OrthoDB" id="7744760at2"/>
<dbReference type="RefSeq" id="WP_073197860.1">
    <property type="nucleotide sequence ID" value="NZ_FRBN01000010.1"/>
</dbReference>
<organism evidence="1 2">
    <name type="scientific">Roseovarius marisflavi</name>
    <dbReference type="NCBI Taxonomy" id="1054996"/>
    <lineage>
        <taxon>Bacteria</taxon>
        <taxon>Pseudomonadati</taxon>
        <taxon>Pseudomonadota</taxon>
        <taxon>Alphaproteobacteria</taxon>
        <taxon>Rhodobacterales</taxon>
        <taxon>Roseobacteraceae</taxon>
        <taxon>Roseovarius</taxon>
    </lineage>
</organism>
<accession>A0A1M6ZH03</accession>
<evidence type="ECO:0000313" key="1">
    <source>
        <dbReference type="EMBL" id="SHL29772.1"/>
    </source>
</evidence>